<dbReference type="PIRSF" id="PIRSF030771">
    <property type="entry name" value="UCP030771"/>
    <property type="match status" value="1"/>
</dbReference>
<dbReference type="InterPro" id="IPR011231">
    <property type="entry name" value="Phage_VT1-Sakai_H0018"/>
</dbReference>
<organism evidence="1 2">
    <name type="scientific">Chromobacterium sphagni</name>
    <dbReference type="NCBI Taxonomy" id="1903179"/>
    <lineage>
        <taxon>Bacteria</taxon>
        <taxon>Pseudomonadati</taxon>
        <taxon>Pseudomonadota</taxon>
        <taxon>Betaproteobacteria</taxon>
        <taxon>Neisseriales</taxon>
        <taxon>Chromobacteriaceae</taxon>
        <taxon>Chromobacterium</taxon>
    </lineage>
</organism>
<protein>
    <recommendedName>
        <fullName evidence="3">DUF2190 family protein</fullName>
    </recommendedName>
</protein>
<dbReference type="EMBL" id="MKCS01000004">
    <property type="protein sequence ID" value="OHX10501.1"/>
    <property type="molecule type" value="Genomic_DNA"/>
</dbReference>
<dbReference type="RefSeq" id="WP_071117151.1">
    <property type="nucleotide sequence ID" value="NZ_MKCS01000004.1"/>
</dbReference>
<comment type="caution">
    <text evidence="1">The sequence shown here is derived from an EMBL/GenBank/DDBJ whole genome shotgun (WGS) entry which is preliminary data.</text>
</comment>
<dbReference type="AlphaFoldDB" id="A0A1S1WTC9"/>
<sequence>MRNKIYNGDTLTLPAPYDVLSGDPVLIGNLFLVASVGAKKGEPFSGEAEGAFNLPKDPALVVAVGDLIYLDPATRVCVAKAAGKHLIGAAIAPTGNGAGTVAVRLNATTTMVAA</sequence>
<dbReference type="Pfam" id="PF09956">
    <property type="entry name" value="Phage_cement_2"/>
    <property type="match status" value="1"/>
</dbReference>
<accession>A0A1S1WTC9</accession>
<proteinExistence type="predicted"/>
<dbReference type="OrthoDB" id="5365964at2"/>
<evidence type="ECO:0000313" key="1">
    <source>
        <dbReference type="EMBL" id="OHX10501.1"/>
    </source>
</evidence>
<reference evidence="1 2" key="1">
    <citation type="submission" date="2016-09" db="EMBL/GenBank/DDBJ databases">
        <title>Chromobacterium muskegensis sp. nov., an insecticidal bacterium isolated from Sphagnum bogs.</title>
        <authorList>
            <person name="Sparks M.E."/>
            <person name="Blackburn M.B."/>
            <person name="Gundersen-Rindal D.E."/>
            <person name="Mitchell A."/>
            <person name="Farrar R."/>
            <person name="Kuhar D."/>
        </authorList>
    </citation>
    <scope>NUCLEOTIDE SEQUENCE [LARGE SCALE GENOMIC DNA]</scope>
    <source>
        <strain evidence="1 2">37-2</strain>
    </source>
</reference>
<dbReference type="STRING" id="1903179.BI347_22250"/>
<evidence type="ECO:0008006" key="3">
    <source>
        <dbReference type="Google" id="ProtNLM"/>
    </source>
</evidence>
<gene>
    <name evidence="1" type="ORF">BI347_22250</name>
</gene>
<name>A0A1S1WTC9_9NEIS</name>
<dbReference type="Proteomes" id="UP000180088">
    <property type="component" value="Unassembled WGS sequence"/>
</dbReference>
<evidence type="ECO:0000313" key="2">
    <source>
        <dbReference type="Proteomes" id="UP000180088"/>
    </source>
</evidence>